<keyword evidence="1" id="KW-0677">Repeat</keyword>
<proteinExistence type="predicted"/>
<dbReference type="InterPro" id="IPR019734">
    <property type="entry name" value="TPR_rpt"/>
</dbReference>
<dbReference type="AlphaFoldDB" id="A0A9W8NC28"/>
<organism evidence="3 4">
    <name type="scientific">Xylaria arbuscula</name>
    <dbReference type="NCBI Taxonomy" id="114810"/>
    <lineage>
        <taxon>Eukaryota</taxon>
        <taxon>Fungi</taxon>
        <taxon>Dikarya</taxon>
        <taxon>Ascomycota</taxon>
        <taxon>Pezizomycotina</taxon>
        <taxon>Sordariomycetes</taxon>
        <taxon>Xylariomycetidae</taxon>
        <taxon>Xylariales</taxon>
        <taxon>Xylariaceae</taxon>
        <taxon>Xylaria</taxon>
    </lineage>
</organism>
<gene>
    <name evidence="3" type="ORF">NPX13_g6698</name>
</gene>
<evidence type="ECO:0000256" key="2">
    <source>
        <dbReference type="ARBA" id="ARBA00022803"/>
    </source>
</evidence>
<keyword evidence="4" id="KW-1185">Reference proteome</keyword>
<name>A0A9W8NC28_9PEZI</name>
<dbReference type="SMART" id="SM00028">
    <property type="entry name" value="TPR"/>
    <property type="match status" value="4"/>
</dbReference>
<reference evidence="3" key="1">
    <citation type="submission" date="2022-07" db="EMBL/GenBank/DDBJ databases">
        <title>Genome Sequence of Xylaria arbuscula.</title>
        <authorList>
            <person name="Buettner E."/>
        </authorList>
    </citation>
    <scope>NUCLEOTIDE SEQUENCE</scope>
    <source>
        <strain evidence="3">VT107</strain>
    </source>
</reference>
<dbReference type="InterPro" id="IPR011990">
    <property type="entry name" value="TPR-like_helical_dom_sf"/>
</dbReference>
<keyword evidence="2" id="KW-0802">TPR repeat</keyword>
<dbReference type="Gene3D" id="1.25.40.10">
    <property type="entry name" value="Tetratricopeptide repeat domain"/>
    <property type="match status" value="2"/>
</dbReference>
<dbReference type="PANTHER" id="PTHR45641">
    <property type="entry name" value="TETRATRICOPEPTIDE REPEAT PROTEIN (AFU_ORTHOLOGUE AFUA_6G03870)"/>
    <property type="match status" value="1"/>
</dbReference>
<protein>
    <submittedName>
        <fullName evidence="3">Uncharacterized protein</fullName>
    </submittedName>
</protein>
<evidence type="ECO:0000256" key="1">
    <source>
        <dbReference type="ARBA" id="ARBA00022737"/>
    </source>
</evidence>
<evidence type="ECO:0000313" key="3">
    <source>
        <dbReference type="EMBL" id="KAJ3567642.1"/>
    </source>
</evidence>
<dbReference type="Proteomes" id="UP001148614">
    <property type="component" value="Unassembled WGS sequence"/>
</dbReference>
<accession>A0A9W8NC28</accession>
<comment type="caution">
    <text evidence="3">The sequence shown here is derived from an EMBL/GenBank/DDBJ whole genome shotgun (WGS) entry which is preliminary data.</text>
</comment>
<dbReference type="SUPFAM" id="SSF48452">
    <property type="entry name" value="TPR-like"/>
    <property type="match status" value="1"/>
</dbReference>
<dbReference type="EMBL" id="JANPWZ010001216">
    <property type="protein sequence ID" value="KAJ3567642.1"/>
    <property type="molecule type" value="Genomic_DNA"/>
</dbReference>
<sequence length="624" mass="71795">MWNTCELLAAKEESDFYQSMFRSWKLAFNDLTPNVQTLLFICSALDCRDIWFDLLKPRGASADLVDGLLPDIVAFEKFLAELDNASQARVPVPRKQHGVSYKLRGFSIHPIFEKMLHLLVNDDRGKTVNYINAAIRVVGRSIFSLTPSQYSSRVVRYLPHAVSCFNGVLKLQAEGIEIEESTWPFLEQVGRIFIDCGSLRRANLFYGEARKAIEGRKKVSKQQKQWYYVILNSQGTLYTDEGDFEKAWENFRLVLQYIKRRQFPAAECGSYKATVLANFAVSLRKDGRLQAAEKRFKQALKELDAPCAQGYWPRVRVCKIRHQLGVLYAHQKDLSRAQTALEEAKAEFNTLISHDGEGLAPAKRSRPYQLDFHNALDPQNMPYRYSVAQDLAAVYQERGEQRKAREELQEARDGLTKMFGAESPYVLNHTWHEIQIFEKQFLENVGQLDEAEKLHKDYDKLLELQRRCFGPDHFYTLRTIGTRGIFHYHLVGRFPGHVERAREDLQVAHQGLKHLPNTHDKARVMLYLAKVYGLEGREEASKAFDEVIDLCNARTGKSCREGLWVEIMTDAVFRRAVFLCQICDRANPAARQTLIRALQACKGSVRPWAEKELEKVYRESGRAV</sequence>
<evidence type="ECO:0000313" key="4">
    <source>
        <dbReference type="Proteomes" id="UP001148614"/>
    </source>
</evidence>